<accession>A0A402ASJ2</accession>
<feature type="domain" description="ABC transmembrane type-1" evidence="11">
    <location>
        <begin position="38"/>
        <end position="319"/>
    </location>
</feature>
<feature type="transmembrane region" description="Helical" evidence="9">
    <location>
        <begin position="178"/>
        <end position="198"/>
    </location>
</feature>
<gene>
    <name evidence="12" type="ORF">KDK_58760</name>
</gene>
<dbReference type="PANTHER" id="PTHR43394:SF1">
    <property type="entry name" value="ATP-BINDING CASSETTE SUB-FAMILY B MEMBER 10, MITOCHONDRIAL"/>
    <property type="match status" value="1"/>
</dbReference>
<dbReference type="OrthoDB" id="9762778at2"/>
<dbReference type="PROSITE" id="PS00211">
    <property type="entry name" value="ABC_TRANSPORTER_1"/>
    <property type="match status" value="1"/>
</dbReference>
<dbReference type="Gene3D" id="1.20.1560.10">
    <property type="entry name" value="ABC transporter type 1, transmembrane domain"/>
    <property type="match status" value="1"/>
</dbReference>
<evidence type="ECO:0000256" key="6">
    <source>
        <dbReference type="ARBA" id="ARBA00022840"/>
    </source>
</evidence>
<dbReference type="PANTHER" id="PTHR43394">
    <property type="entry name" value="ATP-DEPENDENT PERMEASE MDL1, MITOCHONDRIAL"/>
    <property type="match status" value="1"/>
</dbReference>
<keyword evidence="2" id="KW-0813">Transport</keyword>
<dbReference type="Proteomes" id="UP000287188">
    <property type="component" value="Unassembled WGS sequence"/>
</dbReference>
<evidence type="ECO:0000256" key="9">
    <source>
        <dbReference type="SAM" id="Phobius"/>
    </source>
</evidence>
<dbReference type="EMBL" id="BIFS01000002">
    <property type="protein sequence ID" value="GCE22076.1"/>
    <property type="molecule type" value="Genomic_DNA"/>
</dbReference>
<evidence type="ECO:0000256" key="5">
    <source>
        <dbReference type="ARBA" id="ARBA00022741"/>
    </source>
</evidence>
<dbReference type="InterPro" id="IPR039421">
    <property type="entry name" value="Type_1_exporter"/>
</dbReference>
<dbReference type="CDD" id="cd07346">
    <property type="entry name" value="ABC_6TM_exporters"/>
    <property type="match status" value="1"/>
</dbReference>
<dbReference type="InterPro" id="IPR011527">
    <property type="entry name" value="ABC1_TM_dom"/>
</dbReference>
<feature type="transmembrane region" description="Helical" evidence="9">
    <location>
        <begin position="34"/>
        <end position="58"/>
    </location>
</feature>
<feature type="transmembrane region" description="Helical" evidence="9">
    <location>
        <begin position="255"/>
        <end position="278"/>
    </location>
</feature>
<proteinExistence type="predicted"/>
<dbReference type="PROSITE" id="PS50929">
    <property type="entry name" value="ABC_TM1F"/>
    <property type="match status" value="1"/>
</dbReference>
<keyword evidence="3" id="KW-1003">Cell membrane</keyword>
<evidence type="ECO:0000256" key="2">
    <source>
        <dbReference type="ARBA" id="ARBA00022448"/>
    </source>
</evidence>
<evidence type="ECO:0000313" key="12">
    <source>
        <dbReference type="EMBL" id="GCE22076.1"/>
    </source>
</evidence>
<keyword evidence="13" id="KW-1185">Reference proteome</keyword>
<feature type="transmembrane region" description="Helical" evidence="9">
    <location>
        <begin position="73"/>
        <end position="94"/>
    </location>
</feature>
<dbReference type="InterPro" id="IPR003593">
    <property type="entry name" value="AAA+_ATPase"/>
</dbReference>
<evidence type="ECO:0000256" key="4">
    <source>
        <dbReference type="ARBA" id="ARBA00022692"/>
    </source>
</evidence>
<keyword evidence="6" id="KW-0067">ATP-binding</keyword>
<organism evidence="12 13">
    <name type="scientific">Dictyobacter kobayashii</name>
    <dbReference type="NCBI Taxonomy" id="2014872"/>
    <lineage>
        <taxon>Bacteria</taxon>
        <taxon>Bacillati</taxon>
        <taxon>Chloroflexota</taxon>
        <taxon>Ktedonobacteria</taxon>
        <taxon>Ktedonobacterales</taxon>
        <taxon>Dictyobacteraceae</taxon>
        <taxon>Dictyobacter</taxon>
    </lineage>
</organism>
<dbReference type="Pfam" id="PF00664">
    <property type="entry name" value="ABC_membrane"/>
    <property type="match status" value="1"/>
</dbReference>
<dbReference type="AlphaFoldDB" id="A0A402ASJ2"/>
<reference evidence="13" key="1">
    <citation type="submission" date="2018-12" db="EMBL/GenBank/DDBJ databases">
        <title>Tengunoibacter tsumagoiensis gen. nov., sp. nov., Dictyobacter kobayashii sp. nov., D. alpinus sp. nov., and D. joshuensis sp. nov. and description of Dictyobacteraceae fam. nov. within the order Ktedonobacterales isolated from Tengu-no-mugimeshi.</title>
        <authorList>
            <person name="Wang C.M."/>
            <person name="Zheng Y."/>
            <person name="Sakai Y."/>
            <person name="Toyoda A."/>
            <person name="Minakuchi Y."/>
            <person name="Abe K."/>
            <person name="Yokota A."/>
            <person name="Yabe S."/>
        </authorList>
    </citation>
    <scope>NUCLEOTIDE SEQUENCE [LARGE SCALE GENOMIC DNA]</scope>
    <source>
        <strain evidence="13">Uno11</strain>
    </source>
</reference>
<comment type="subcellular location">
    <subcellularLocation>
        <location evidence="1">Cell membrane</location>
        <topology evidence="1">Multi-pass membrane protein</topology>
    </subcellularLocation>
</comment>
<evidence type="ECO:0000256" key="3">
    <source>
        <dbReference type="ARBA" id="ARBA00022475"/>
    </source>
</evidence>
<evidence type="ECO:0000259" key="11">
    <source>
        <dbReference type="PROSITE" id="PS50929"/>
    </source>
</evidence>
<dbReference type="FunFam" id="3.40.50.300:FF:000299">
    <property type="entry name" value="ABC transporter ATP-binding protein/permease"/>
    <property type="match status" value="1"/>
</dbReference>
<dbReference type="SUPFAM" id="SSF52540">
    <property type="entry name" value="P-loop containing nucleoside triphosphate hydrolases"/>
    <property type="match status" value="1"/>
</dbReference>
<dbReference type="SUPFAM" id="SSF90123">
    <property type="entry name" value="ABC transporter transmembrane region"/>
    <property type="match status" value="1"/>
</dbReference>
<name>A0A402ASJ2_9CHLR</name>
<protein>
    <submittedName>
        <fullName evidence="12">ABC transporter</fullName>
    </submittedName>
</protein>
<dbReference type="Pfam" id="PF00005">
    <property type="entry name" value="ABC_tran"/>
    <property type="match status" value="1"/>
</dbReference>
<evidence type="ECO:0000256" key="8">
    <source>
        <dbReference type="ARBA" id="ARBA00023136"/>
    </source>
</evidence>
<comment type="caution">
    <text evidence="12">The sequence shown here is derived from an EMBL/GenBank/DDBJ whole genome shotgun (WGS) entry which is preliminary data.</text>
</comment>
<keyword evidence="5" id="KW-0547">Nucleotide-binding</keyword>
<dbReference type="GO" id="GO:0016887">
    <property type="term" value="F:ATP hydrolysis activity"/>
    <property type="evidence" value="ECO:0007669"/>
    <property type="project" value="InterPro"/>
</dbReference>
<dbReference type="GO" id="GO:0005886">
    <property type="term" value="C:plasma membrane"/>
    <property type="evidence" value="ECO:0007669"/>
    <property type="project" value="UniProtKB-SubCell"/>
</dbReference>
<keyword evidence="7 9" id="KW-1133">Transmembrane helix</keyword>
<evidence type="ECO:0000259" key="10">
    <source>
        <dbReference type="PROSITE" id="PS50893"/>
    </source>
</evidence>
<keyword evidence="4 9" id="KW-0812">Transmembrane</keyword>
<feature type="domain" description="ABC transporter" evidence="10">
    <location>
        <begin position="352"/>
        <end position="586"/>
    </location>
</feature>
<dbReference type="SMART" id="SM00382">
    <property type="entry name" value="AAA"/>
    <property type="match status" value="1"/>
</dbReference>
<dbReference type="GO" id="GO:0005524">
    <property type="term" value="F:ATP binding"/>
    <property type="evidence" value="ECO:0007669"/>
    <property type="project" value="UniProtKB-KW"/>
</dbReference>
<keyword evidence="8 9" id="KW-0472">Membrane</keyword>
<dbReference type="InterPro" id="IPR003439">
    <property type="entry name" value="ABC_transporter-like_ATP-bd"/>
</dbReference>
<dbReference type="RefSeq" id="WP_126554600.1">
    <property type="nucleotide sequence ID" value="NZ_BIFS01000002.1"/>
</dbReference>
<feature type="transmembrane region" description="Helical" evidence="9">
    <location>
        <begin position="147"/>
        <end position="172"/>
    </location>
</feature>
<sequence length="605" mass="66752">MGFIMDGLEAEAYDRKYTARSLIARIARYFRSSLLLMLAICGLLVIGAGMDAALPFLIARGLDVRSSATEWDVIMLVGGTILATGCISWLCMFVRQWFTARVIGDIVLKVRLDVFQAILKHDLSFFTDHASGRIVSRVTSDTEDFSTVVTLTINLISQLLFILILAAILMVINVHLALIVLAMVPLIILIALSFRRAARNTSQRMQRMQARLNANIQESISGIAIAKNFRQEQAIYAEFQPINAQAFRVGIQQGLLFSCIFPLLLTVAGIGMAVLVYVGGQDVFARALTIGSWLLFVQSVNLFWMPLTSVASFWSQFQQGLAASERVFGLIDAESNLKQSGCASSDGLRGAIDFKDVTFGYSDQKEVLSHFSTTIRAGETVALVGHTGAGKSTLCKLIARFYDFQAGQLQIDGQDIRSFNLQQYRSQLGIVPQVPFLFTGSIADNIRYIRPSASDDQVAVAASQIGQGTWLEALPDGLNTLVEEGGKNLSLGQRQLVALSRVLLQNPTIILLDEATASVDPLTEAQIQEGLDLILADRTAIIIAHRLSTIRHADRILVLSHGQIVQEGTHKDLLQSEGYYQDIYQRYFRHQSPSYEPEKNLVVRL</sequence>
<dbReference type="InterPro" id="IPR017871">
    <property type="entry name" value="ABC_transporter-like_CS"/>
</dbReference>
<evidence type="ECO:0000313" key="13">
    <source>
        <dbReference type="Proteomes" id="UP000287188"/>
    </source>
</evidence>
<dbReference type="InterPro" id="IPR036640">
    <property type="entry name" value="ABC1_TM_sf"/>
</dbReference>
<dbReference type="InterPro" id="IPR027417">
    <property type="entry name" value="P-loop_NTPase"/>
</dbReference>
<evidence type="ECO:0000256" key="7">
    <source>
        <dbReference type="ARBA" id="ARBA00022989"/>
    </source>
</evidence>
<dbReference type="PROSITE" id="PS50893">
    <property type="entry name" value="ABC_TRANSPORTER_2"/>
    <property type="match status" value="1"/>
</dbReference>
<evidence type="ECO:0000256" key="1">
    <source>
        <dbReference type="ARBA" id="ARBA00004651"/>
    </source>
</evidence>
<dbReference type="GO" id="GO:0015421">
    <property type="term" value="F:ABC-type oligopeptide transporter activity"/>
    <property type="evidence" value="ECO:0007669"/>
    <property type="project" value="TreeGrafter"/>
</dbReference>
<dbReference type="Gene3D" id="3.40.50.300">
    <property type="entry name" value="P-loop containing nucleotide triphosphate hydrolases"/>
    <property type="match status" value="1"/>
</dbReference>